<reference evidence="4" key="1">
    <citation type="submission" date="2017-01" db="EMBL/GenBank/DDBJ databases">
        <authorList>
            <person name="Varghese N."/>
            <person name="Submissions S."/>
        </authorList>
    </citation>
    <scope>NUCLEOTIDE SEQUENCE [LARGE SCALE GENOMIC DNA]</scope>
    <source>
        <strain evidence="4">DSM 24913</strain>
    </source>
</reference>
<name>A0A1N7JUT7_9GAMM</name>
<evidence type="ECO:0000256" key="2">
    <source>
        <dbReference type="SAM" id="SignalP"/>
    </source>
</evidence>
<dbReference type="AlphaFoldDB" id="A0A1N7JUT7"/>
<feature type="compositionally biased region" description="Basic and acidic residues" evidence="1">
    <location>
        <begin position="45"/>
        <end position="55"/>
    </location>
</feature>
<sequence length="95" mass="10155">MKILMCSALLLSATVVATPRPMMMLDDSSLSNTRVDYLTGLEQQRTNEETGKEESETGAAPKPDVRSELPVVTPGSVPTSIPLPSKGVSVQITPR</sequence>
<gene>
    <name evidence="3" type="ORF">SAMN05421686_102198</name>
</gene>
<dbReference type="RefSeq" id="WP_076514344.1">
    <property type="nucleotide sequence ID" value="NZ_FTOH01000002.1"/>
</dbReference>
<protein>
    <submittedName>
        <fullName evidence="3">Uncharacterized protein</fullName>
    </submittedName>
</protein>
<evidence type="ECO:0000256" key="1">
    <source>
        <dbReference type="SAM" id="MobiDB-lite"/>
    </source>
</evidence>
<accession>A0A1N7JUT7</accession>
<dbReference type="EMBL" id="FTOH01000002">
    <property type="protein sequence ID" value="SIS52996.1"/>
    <property type="molecule type" value="Genomic_DNA"/>
</dbReference>
<dbReference type="Proteomes" id="UP000185639">
    <property type="component" value="Unassembled WGS sequence"/>
</dbReference>
<dbReference type="STRING" id="484498.SAMN05421686_102198"/>
<feature type="chain" id="PRO_5012681493" evidence="2">
    <location>
        <begin position="18"/>
        <end position="95"/>
    </location>
</feature>
<evidence type="ECO:0000313" key="3">
    <source>
        <dbReference type="EMBL" id="SIS52996.1"/>
    </source>
</evidence>
<feature type="region of interest" description="Disordered" evidence="1">
    <location>
        <begin position="43"/>
        <end position="95"/>
    </location>
</feature>
<evidence type="ECO:0000313" key="4">
    <source>
        <dbReference type="Proteomes" id="UP000185639"/>
    </source>
</evidence>
<organism evidence="3 4">
    <name type="scientific">Thalassolituus maritimus</name>
    <dbReference type="NCBI Taxonomy" id="484498"/>
    <lineage>
        <taxon>Bacteria</taxon>
        <taxon>Pseudomonadati</taxon>
        <taxon>Pseudomonadota</taxon>
        <taxon>Gammaproteobacteria</taxon>
        <taxon>Oceanospirillales</taxon>
        <taxon>Oceanospirillaceae</taxon>
        <taxon>Thalassolituus</taxon>
    </lineage>
</organism>
<proteinExistence type="predicted"/>
<feature type="signal peptide" evidence="2">
    <location>
        <begin position="1"/>
        <end position="17"/>
    </location>
</feature>
<keyword evidence="2" id="KW-0732">Signal</keyword>
<keyword evidence="4" id="KW-1185">Reference proteome</keyword>